<feature type="region of interest" description="Disordered" evidence="10">
    <location>
        <begin position="49"/>
        <end position="151"/>
    </location>
</feature>
<dbReference type="InterPro" id="IPR036875">
    <property type="entry name" value="Znf_CCHC_sf"/>
</dbReference>
<keyword evidence="7" id="KW-0378">Hydrolase</keyword>
<dbReference type="InterPro" id="IPR000477">
    <property type="entry name" value="RT_dom"/>
</dbReference>
<evidence type="ECO:0000256" key="9">
    <source>
        <dbReference type="PROSITE-ProRule" id="PRU00047"/>
    </source>
</evidence>
<dbReference type="GO" id="GO:0016779">
    <property type="term" value="F:nucleotidyltransferase activity"/>
    <property type="evidence" value="ECO:0007669"/>
    <property type="project" value="UniProtKB-KW"/>
</dbReference>
<feature type="domain" description="CCHC-type" evidence="11">
    <location>
        <begin position="358"/>
        <end position="373"/>
    </location>
</feature>
<dbReference type="PROSITE" id="PS50878">
    <property type="entry name" value="RT_POL"/>
    <property type="match status" value="1"/>
</dbReference>
<dbReference type="FunFam" id="3.30.70.270:FF:000063">
    <property type="entry name" value="Zinc knuckle domaincontaining protein"/>
    <property type="match status" value="1"/>
</dbReference>
<dbReference type="PROSITE" id="PS50158">
    <property type="entry name" value="ZF_CCHC"/>
    <property type="match status" value="1"/>
</dbReference>
<feature type="compositionally biased region" description="Low complexity" evidence="10">
    <location>
        <begin position="59"/>
        <end position="75"/>
    </location>
</feature>
<dbReference type="GO" id="GO:0004190">
    <property type="term" value="F:aspartic-type endopeptidase activity"/>
    <property type="evidence" value="ECO:0007669"/>
    <property type="project" value="UniProtKB-KW"/>
</dbReference>
<gene>
    <name evidence="13" type="ORF">RhiXN_12252</name>
</gene>
<dbReference type="InterPro" id="IPR041373">
    <property type="entry name" value="RT_RNaseH"/>
</dbReference>
<evidence type="ECO:0000256" key="6">
    <source>
        <dbReference type="ARBA" id="ARBA00022759"/>
    </source>
</evidence>
<dbReference type="CDD" id="cd00303">
    <property type="entry name" value="retropepsin_like"/>
    <property type="match status" value="1"/>
</dbReference>
<keyword evidence="2" id="KW-0507">mRNA processing</keyword>
<dbReference type="InterPro" id="IPR005162">
    <property type="entry name" value="Retrotrans_gag_dom"/>
</dbReference>
<dbReference type="EMBL" id="CP059672">
    <property type="protein sequence ID" value="QRW26591.1"/>
    <property type="molecule type" value="Genomic_DNA"/>
</dbReference>
<evidence type="ECO:0000256" key="4">
    <source>
        <dbReference type="ARBA" id="ARBA00022695"/>
    </source>
</evidence>
<dbReference type="Pfam" id="PF00078">
    <property type="entry name" value="RVT_1"/>
    <property type="match status" value="1"/>
</dbReference>
<proteinExistence type="predicted"/>
<evidence type="ECO:0000256" key="1">
    <source>
        <dbReference type="ARBA" id="ARBA00012493"/>
    </source>
</evidence>
<dbReference type="CDD" id="cd09274">
    <property type="entry name" value="RNase_HI_RT_Ty3"/>
    <property type="match status" value="1"/>
</dbReference>
<dbReference type="Pfam" id="PF17917">
    <property type="entry name" value="RT_RNaseH"/>
    <property type="match status" value="1"/>
</dbReference>
<dbReference type="CDD" id="cd01647">
    <property type="entry name" value="RT_LTR"/>
    <property type="match status" value="1"/>
</dbReference>
<evidence type="ECO:0000256" key="7">
    <source>
        <dbReference type="ARBA" id="ARBA00022801"/>
    </source>
</evidence>
<accession>A0A8H8T1L6</accession>
<evidence type="ECO:0000256" key="8">
    <source>
        <dbReference type="ARBA" id="ARBA00022918"/>
    </source>
</evidence>
<dbReference type="SUPFAM" id="SSF56672">
    <property type="entry name" value="DNA/RNA polymerases"/>
    <property type="match status" value="1"/>
</dbReference>
<sequence length="1006" mass="113264">MEPELTTAALLKAILNLTNQVGSLQAQISSQGQQLAELKAICKETNNLVGDKDQGGAQTKPGPSTGPVTPPTHSGGEAHTPGTVRPGLKAPFRPSRGTGFDSEDEETRPPKKEPQGTPRRHLGSLTPFDAGSSIKQPKMDLPDPYKGDTRGQKATQWLDQMMLWVALHRNQFDKEEQMVVWILYHMTDKAANWALPIIGNIIKGEGNPPTTIQALTAKFKEAFADPNAKQAAARKIAALSQSTTTSKYIMEFRNLMAELDWNKEAYIAQFTRGLHWKVKELLSTKDSIPDDLKAIFAAAIKIDNIRRKNEENWPKKVPAKSPATTATTSAITTRVRLSEDPNYVTPEERDRRRASGLCVKCGQKGHGIKQCPNGWKATIKEVAKNAPIESAVSEFVSIALDSNKRPLLYIDLIAQNFPTAPIKTLIDSRATSNFISPSIVKKYKIPKTQLENPQVVRMLDGTISQTGCIWHQVHLAVLANGHTHSIPFLVCPIGNTPAILGMTWLTSESPLIDWHQGSVTFPKQVQIASKEEADPDPLVDLPSQYHEFAKVFGEEEFKVLPPHREYNISIDLVPDAKLSPGPIYGMTDAESKALKQHIDEELATGKICPSTSSAGAPVMFVKKADGLLRLVVDYRKLNDVTHKNIYPLPRQDGLMAKLRHAKIFTKLDLRWGYNNVWIKEGNEWKTAFRTKYGLFKYLVMPFGLTNAPAAFQHFMNNLFRDLIDVNIVIYLDNILIFTDKPEEHPNHVKEVLSRLMRNQLFCKLSKCHFHVTTVDYLGIVISPAGFSMDQKKVKAITSWPTPRTVKQVQAFLGFVNYLRRFIPNFSSVARPLHHLTKKETPWSWGKPEEDAFQELKSLVTQSPVLVHSNPELPYYLETDASGVAMGAILSQRGEDNRLHPVAYMSKSFSGAKANYDTHDKELLAIIKALEEWRIFLEATDRPIQVFTDHRNLEYWMQARTFNRRHARWRIFLSNFNFEIHYHPGKQSGKPDALSRRLVSYTTVRFM</sequence>
<evidence type="ECO:0000256" key="3">
    <source>
        <dbReference type="ARBA" id="ARBA00022679"/>
    </source>
</evidence>
<organism evidence="13 14">
    <name type="scientific">Rhizoctonia solani</name>
    <dbReference type="NCBI Taxonomy" id="456999"/>
    <lineage>
        <taxon>Eukaryota</taxon>
        <taxon>Fungi</taxon>
        <taxon>Dikarya</taxon>
        <taxon>Basidiomycota</taxon>
        <taxon>Agaricomycotina</taxon>
        <taxon>Agaricomycetes</taxon>
        <taxon>Cantharellales</taxon>
        <taxon>Ceratobasidiaceae</taxon>
        <taxon>Rhizoctonia</taxon>
    </lineage>
</organism>
<dbReference type="GO" id="GO:0008270">
    <property type="term" value="F:zinc ion binding"/>
    <property type="evidence" value="ECO:0007669"/>
    <property type="project" value="UniProtKB-KW"/>
</dbReference>
<keyword evidence="9" id="KW-0862">Zinc</keyword>
<evidence type="ECO:0000313" key="14">
    <source>
        <dbReference type="Proteomes" id="UP000650533"/>
    </source>
</evidence>
<dbReference type="Pfam" id="PF03732">
    <property type="entry name" value="Retrotrans_gag"/>
    <property type="match status" value="1"/>
</dbReference>
<evidence type="ECO:0000256" key="10">
    <source>
        <dbReference type="SAM" id="MobiDB-lite"/>
    </source>
</evidence>
<keyword evidence="9" id="KW-0479">Metal-binding</keyword>
<dbReference type="SUPFAM" id="SSF50630">
    <property type="entry name" value="Acid proteases"/>
    <property type="match status" value="1"/>
</dbReference>
<feature type="domain" description="Reverse transcriptase" evidence="12">
    <location>
        <begin position="602"/>
        <end position="781"/>
    </location>
</feature>
<evidence type="ECO:0000256" key="5">
    <source>
        <dbReference type="ARBA" id="ARBA00022722"/>
    </source>
</evidence>
<dbReference type="AlphaFoldDB" id="A0A8H8T1L6"/>
<evidence type="ECO:0000259" key="11">
    <source>
        <dbReference type="PROSITE" id="PS50158"/>
    </source>
</evidence>
<evidence type="ECO:0000259" key="12">
    <source>
        <dbReference type="PROSITE" id="PS50878"/>
    </source>
</evidence>
<dbReference type="KEGG" id="rsx:RhiXN_12252"/>
<dbReference type="GO" id="GO:0006508">
    <property type="term" value="P:proteolysis"/>
    <property type="evidence" value="ECO:0007669"/>
    <property type="project" value="UniProtKB-KW"/>
</dbReference>
<evidence type="ECO:0000256" key="2">
    <source>
        <dbReference type="ARBA" id="ARBA00022664"/>
    </source>
</evidence>
<dbReference type="Proteomes" id="UP000650533">
    <property type="component" value="Chromosome 15"/>
</dbReference>
<dbReference type="Gene3D" id="3.10.10.10">
    <property type="entry name" value="HIV Type 1 Reverse Transcriptase, subunit A, domain 1"/>
    <property type="match status" value="1"/>
</dbReference>
<name>A0A8H8T1L6_9AGAM</name>
<dbReference type="InterPro" id="IPR021109">
    <property type="entry name" value="Peptidase_aspartic_dom_sf"/>
</dbReference>
<keyword evidence="9" id="KW-0863">Zinc-finger</keyword>
<dbReference type="FunFam" id="3.10.20.370:FF:000001">
    <property type="entry name" value="Retrovirus-related Pol polyprotein from transposon 17.6-like protein"/>
    <property type="match status" value="1"/>
</dbReference>
<dbReference type="InterPro" id="IPR043128">
    <property type="entry name" value="Rev_trsase/Diguanyl_cyclase"/>
</dbReference>
<keyword evidence="8" id="KW-0695">RNA-directed DNA polymerase</keyword>
<dbReference type="Gene3D" id="2.40.70.10">
    <property type="entry name" value="Acid Proteases"/>
    <property type="match status" value="1"/>
</dbReference>
<keyword evidence="6" id="KW-0255">Endonuclease</keyword>
<reference evidence="13" key="1">
    <citation type="submission" date="2020-05" db="EMBL/GenBank/DDBJ databases">
        <title>Evolutionary and genomic comparisons of hybrid uninucleate and nonhybrid Rhizoctonia fungi.</title>
        <authorList>
            <person name="Li C."/>
            <person name="Chen X."/>
        </authorList>
    </citation>
    <scope>NUCLEOTIDE SEQUENCE</scope>
    <source>
        <strain evidence="13">AG-1 IA</strain>
    </source>
</reference>
<dbReference type="EC" id="2.7.7.49" evidence="1"/>
<dbReference type="Gene3D" id="3.10.20.370">
    <property type="match status" value="1"/>
</dbReference>
<dbReference type="PANTHER" id="PTHR37984">
    <property type="entry name" value="PROTEIN CBG26694"/>
    <property type="match status" value="1"/>
</dbReference>
<evidence type="ECO:0000313" key="13">
    <source>
        <dbReference type="EMBL" id="QRW26591.1"/>
    </source>
</evidence>
<dbReference type="RefSeq" id="XP_043186828.1">
    <property type="nucleotide sequence ID" value="XM_043332067.1"/>
</dbReference>
<dbReference type="PANTHER" id="PTHR37984:SF5">
    <property type="entry name" value="PROTEIN NYNRIN-LIKE"/>
    <property type="match status" value="1"/>
</dbReference>
<keyword evidence="5" id="KW-0540">Nuclease</keyword>
<dbReference type="GO" id="GO:0003677">
    <property type="term" value="F:DNA binding"/>
    <property type="evidence" value="ECO:0007669"/>
    <property type="project" value="UniProtKB-KW"/>
</dbReference>
<keyword evidence="3" id="KW-0808">Transferase</keyword>
<dbReference type="Gene3D" id="3.30.70.270">
    <property type="match status" value="2"/>
</dbReference>
<feature type="compositionally biased region" description="Basic and acidic residues" evidence="10">
    <location>
        <begin position="137"/>
        <end position="151"/>
    </location>
</feature>
<dbReference type="GO" id="GO:0004519">
    <property type="term" value="F:endonuclease activity"/>
    <property type="evidence" value="ECO:0007669"/>
    <property type="project" value="UniProtKB-KW"/>
</dbReference>
<dbReference type="GeneID" id="67034530"/>
<dbReference type="Pfam" id="PF08284">
    <property type="entry name" value="RVP_2"/>
    <property type="match status" value="1"/>
</dbReference>
<protein>
    <recommendedName>
        <fullName evidence="1">RNA-directed DNA polymerase</fullName>
        <ecNumber evidence="1">2.7.7.49</ecNumber>
    </recommendedName>
</protein>
<keyword evidence="4" id="KW-0548">Nucleotidyltransferase</keyword>
<dbReference type="SUPFAM" id="SSF57756">
    <property type="entry name" value="Retrovirus zinc finger-like domains"/>
    <property type="match status" value="1"/>
</dbReference>
<dbReference type="InterPro" id="IPR001878">
    <property type="entry name" value="Znf_CCHC"/>
</dbReference>
<dbReference type="GO" id="GO:0006397">
    <property type="term" value="P:mRNA processing"/>
    <property type="evidence" value="ECO:0007669"/>
    <property type="project" value="UniProtKB-KW"/>
</dbReference>
<dbReference type="InterPro" id="IPR043502">
    <property type="entry name" value="DNA/RNA_pol_sf"/>
</dbReference>
<dbReference type="InterPro" id="IPR050951">
    <property type="entry name" value="Retrovirus_Pol_polyprotein"/>
</dbReference>